<reference evidence="1 3" key="1">
    <citation type="journal article" date="2017" name="Genome Med.">
        <title>A novel Ruminococcus gnavus clade enriched in inflammatory bowel disease patients.</title>
        <authorList>
            <person name="Hall A.B."/>
            <person name="Yassour M."/>
            <person name="Sauk J."/>
            <person name="Garner A."/>
            <person name="Jiang X."/>
            <person name="Arthur T."/>
            <person name="Lagoudas G.K."/>
            <person name="Vatanen T."/>
            <person name="Fornelos N."/>
            <person name="Wilson R."/>
            <person name="Bertha M."/>
            <person name="Cohen M."/>
            <person name="Garber J."/>
            <person name="Khalili H."/>
            <person name="Gevers D."/>
            <person name="Ananthakrishnan A.N."/>
            <person name="Kugathasan S."/>
            <person name="Lander E.S."/>
            <person name="Blainey P."/>
            <person name="Vlamakis H."/>
            <person name="Xavier R.J."/>
            <person name="Huttenhower C."/>
        </authorList>
    </citation>
    <scope>NUCLEOTIDE SEQUENCE [LARGE SCALE GENOMIC DNA]</scope>
    <source>
        <strain evidence="1 3">RJX1118</strain>
    </source>
</reference>
<evidence type="ECO:0000313" key="4">
    <source>
        <dbReference type="Proteomes" id="UP000260808"/>
    </source>
</evidence>
<organism evidence="1 3">
    <name type="scientific">Mediterraneibacter gnavus</name>
    <name type="common">Ruminococcus gnavus</name>
    <dbReference type="NCBI Taxonomy" id="33038"/>
    <lineage>
        <taxon>Bacteria</taxon>
        <taxon>Bacillati</taxon>
        <taxon>Bacillota</taxon>
        <taxon>Clostridia</taxon>
        <taxon>Lachnospirales</taxon>
        <taxon>Lachnospiraceae</taxon>
        <taxon>Mediterraneibacter</taxon>
    </lineage>
</organism>
<gene>
    <name evidence="1" type="ORF">CDL18_09490</name>
    <name evidence="2" type="ORF">DXC31_19320</name>
</gene>
<evidence type="ECO:0000313" key="2">
    <source>
        <dbReference type="EMBL" id="RGM11487.1"/>
    </source>
</evidence>
<dbReference type="Proteomes" id="UP000260808">
    <property type="component" value="Unassembled WGS sequence"/>
</dbReference>
<dbReference type="AlphaFoldDB" id="A0A2N5NH58"/>
<name>A0A2N5NH58_MEDGN</name>
<reference evidence="2 4" key="2">
    <citation type="submission" date="2018-08" db="EMBL/GenBank/DDBJ databases">
        <title>A genome reference for cultivated species of the human gut microbiota.</title>
        <authorList>
            <person name="Zou Y."/>
            <person name="Xue W."/>
            <person name="Luo G."/>
        </authorList>
    </citation>
    <scope>NUCLEOTIDE SEQUENCE [LARGE SCALE GENOMIC DNA]</scope>
    <source>
        <strain evidence="2 4">TF01-20-2</strain>
    </source>
</reference>
<proteinExistence type="predicted"/>
<comment type="caution">
    <text evidence="1">The sequence shown here is derived from an EMBL/GenBank/DDBJ whole genome shotgun (WGS) entry which is preliminary data.</text>
</comment>
<accession>A0A2N5NH58</accession>
<evidence type="ECO:0000313" key="3">
    <source>
        <dbReference type="Proteomes" id="UP000234849"/>
    </source>
</evidence>
<sequence>MQKKEERTLRQKLIISIRGVDVVVLLLQSKQLQEMQFAYAVVKKLLLVKQQLEQQQKTIKK</sequence>
<evidence type="ECO:0000313" key="1">
    <source>
        <dbReference type="EMBL" id="PLT54498.1"/>
    </source>
</evidence>
<dbReference type="EMBL" id="QSSX01000178">
    <property type="protein sequence ID" value="RGM11487.1"/>
    <property type="molecule type" value="Genomic_DNA"/>
</dbReference>
<protein>
    <submittedName>
        <fullName evidence="1">Uncharacterized protein</fullName>
    </submittedName>
</protein>
<dbReference type="Proteomes" id="UP000234849">
    <property type="component" value="Unassembled WGS sequence"/>
</dbReference>
<dbReference type="EMBL" id="NIHM01000012">
    <property type="protein sequence ID" value="PLT54498.1"/>
    <property type="molecule type" value="Genomic_DNA"/>
</dbReference>